<dbReference type="PANTHER" id="PTHR43648">
    <property type="entry name" value="ELECTRON TRANSFER FLAVOPROTEIN BETA SUBUNIT LYSINE METHYLTRANSFERASE"/>
    <property type="match status" value="1"/>
</dbReference>
<dbReference type="GO" id="GO:0005840">
    <property type="term" value="C:ribosome"/>
    <property type="evidence" value="ECO:0007669"/>
    <property type="project" value="UniProtKB-KW"/>
</dbReference>
<dbReference type="GO" id="GO:0005737">
    <property type="term" value="C:cytoplasm"/>
    <property type="evidence" value="ECO:0007669"/>
    <property type="project" value="UniProtKB-SubCell"/>
</dbReference>
<keyword evidence="2 6" id="KW-0963">Cytoplasm</keyword>
<keyword evidence="7" id="KW-0689">Ribosomal protein</keyword>
<keyword evidence="8" id="KW-1185">Reference proteome</keyword>
<dbReference type="AlphaFoldDB" id="A0A8J7G6Q4"/>
<dbReference type="Gene3D" id="3.40.50.150">
    <property type="entry name" value="Vaccinia Virus protein VP39"/>
    <property type="match status" value="1"/>
</dbReference>
<dbReference type="GO" id="GO:0032259">
    <property type="term" value="P:methylation"/>
    <property type="evidence" value="ECO:0007669"/>
    <property type="project" value="UniProtKB-KW"/>
</dbReference>
<dbReference type="EMBL" id="JADKPV010000001">
    <property type="protein sequence ID" value="MBF4500163.1"/>
    <property type="molecule type" value="Genomic_DNA"/>
</dbReference>
<keyword evidence="4 6" id="KW-0808">Transferase</keyword>
<comment type="function">
    <text evidence="6">Methylates ribosomal protein L11.</text>
</comment>
<organism evidence="7 8">
    <name type="scientific">Savagea serpentis</name>
    <dbReference type="NCBI Taxonomy" id="2785297"/>
    <lineage>
        <taxon>Bacteria</taxon>
        <taxon>Bacillati</taxon>
        <taxon>Bacillota</taxon>
        <taxon>Bacilli</taxon>
        <taxon>Bacillales</taxon>
        <taxon>Caryophanaceae</taxon>
        <taxon>Savagea</taxon>
    </lineage>
</organism>
<keyword evidence="7" id="KW-0687">Ribonucleoprotein</keyword>
<feature type="binding site" evidence="6">
    <location>
        <position position="248"/>
    </location>
    <ligand>
        <name>S-adenosyl-L-methionine</name>
        <dbReference type="ChEBI" id="CHEBI:59789"/>
    </ligand>
</feature>
<comment type="similarity">
    <text evidence="1 6">Belongs to the methyltransferase superfamily. PrmA family.</text>
</comment>
<gene>
    <name evidence="6 7" type="primary">prmA</name>
    <name evidence="7" type="ORF">IRY55_02210</name>
</gene>
<evidence type="ECO:0000256" key="1">
    <source>
        <dbReference type="ARBA" id="ARBA00009741"/>
    </source>
</evidence>
<proteinExistence type="inferred from homology"/>
<evidence type="ECO:0000256" key="4">
    <source>
        <dbReference type="ARBA" id="ARBA00022679"/>
    </source>
</evidence>
<name>A0A8J7G6Q4_9BACL</name>
<dbReference type="GO" id="GO:0008276">
    <property type="term" value="F:protein methyltransferase activity"/>
    <property type="evidence" value="ECO:0007669"/>
    <property type="project" value="UniProtKB-UniRule"/>
</dbReference>
<dbReference type="HAMAP" id="MF_00735">
    <property type="entry name" value="Methyltr_PrmA"/>
    <property type="match status" value="1"/>
</dbReference>
<reference evidence="7" key="1">
    <citation type="submission" date="2020-11" db="EMBL/GenBank/DDBJ databases">
        <title>Multidrug resistant novel bacterium Savagea serpentis sp. nov., isolated from the scats of a vine snake (Ahaetulla nasuta).</title>
        <authorList>
            <person name="Venkata Ramana V."/>
            <person name="Vikas Patil S."/>
            <person name="Yogita Lugani V."/>
        </authorList>
    </citation>
    <scope>NUCLEOTIDE SEQUENCE</scope>
    <source>
        <strain evidence="7">SN6</strain>
    </source>
</reference>
<dbReference type="InterPro" id="IPR029063">
    <property type="entry name" value="SAM-dependent_MTases_sf"/>
</dbReference>
<protein>
    <recommendedName>
        <fullName evidence="6">Ribosomal protein L11 methyltransferase</fullName>
        <shortName evidence="6">L11 Mtase</shortName>
        <ecNumber evidence="6">2.1.1.-</ecNumber>
    </recommendedName>
</protein>
<dbReference type="InterPro" id="IPR004498">
    <property type="entry name" value="Ribosomal_PrmA_MeTrfase"/>
</dbReference>
<dbReference type="InterPro" id="IPR050078">
    <property type="entry name" value="Ribosomal_L11_MeTrfase_PrmA"/>
</dbReference>
<dbReference type="NCBIfam" id="TIGR00406">
    <property type="entry name" value="prmA"/>
    <property type="match status" value="1"/>
</dbReference>
<comment type="catalytic activity">
    <reaction evidence="6">
        <text>L-lysyl-[protein] + 3 S-adenosyl-L-methionine = N(6),N(6),N(6)-trimethyl-L-lysyl-[protein] + 3 S-adenosyl-L-homocysteine + 3 H(+)</text>
        <dbReference type="Rhea" id="RHEA:54192"/>
        <dbReference type="Rhea" id="RHEA-COMP:9752"/>
        <dbReference type="Rhea" id="RHEA-COMP:13826"/>
        <dbReference type="ChEBI" id="CHEBI:15378"/>
        <dbReference type="ChEBI" id="CHEBI:29969"/>
        <dbReference type="ChEBI" id="CHEBI:57856"/>
        <dbReference type="ChEBI" id="CHEBI:59789"/>
        <dbReference type="ChEBI" id="CHEBI:61961"/>
    </reaction>
</comment>
<keyword evidence="3 6" id="KW-0489">Methyltransferase</keyword>
<feature type="binding site" evidence="6">
    <location>
        <position position="183"/>
    </location>
    <ligand>
        <name>S-adenosyl-L-methionine</name>
        <dbReference type="ChEBI" id="CHEBI:59789"/>
    </ligand>
</feature>
<evidence type="ECO:0000313" key="8">
    <source>
        <dbReference type="Proteomes" id="UP000622653"/>
    </source>
</evidence>
<comment type="caution">
    <text evidence="7">The sequence shown here is derived from an EMBL/GenBank/DDBJ whole genome shotgun (WGS) entry which is preliminary data.</text>
</comment>
<dbReference type="Pfam" id="PF06325">
    <property type="entry name" value="PrmA"/>
    <property type="match status" value="1"/>
</dbReference>
<evidence type="ECO:0000256" key="6">
    <source>
        <dbReference type="HAMAP-Rule" id="MF_00735"/>
    </source>
</evidence>
<dbReference type="CDD" id="cd02440">
    <property type="entry name" value="AdoMet_MTases"/>
    <property type="match status" value="1"/>
</dbReference>
<evidence type="ECO:0000256" key="3">
    <source>
        <dbReference type="ARBA" id="ARBA00022603"/>
    </source>
</evidence>
<dbReference type="Proteomes" id="UP000622653">
    <property type="component" value="Unassembled WGS sequence"/>
</dbReference>
<evidence type="ECO:0000256" key="2">
    <source>
        <dbReference type="ARBA" id="ARBA00022490"/>
    </source>
</evidence>
<dbReference type="SUPFAM" id="SSF53335">
    <property type="entry name" value="S-adenosyl-L-methionine-dependent methyltransferases"/>
    <property type="match status" value="1"/>
</dbReference>
<accession>A0A8J7G6Q4</accession>
<dbReference type="PIRSF" id="PIRSF000401">
    <property type="entry name" value="RPL11_MTase"/>
    <property type="match status" value="1"/>
</dbReference>
<comment type="subcellular location">
    <subcellularLocation>
        <location evidence="6">Cytoplasm</location>
    </subcellularLocation>
</comment>
<feature type="binding site" evidence="6">
    <location>
        <position position="162"/>
    </location>
    <ligand>
        <name>S-adenosyl-L-methionine</name>
        <dbReference type="ChEBI" id="CHEBI:59789"/>
    </ligand>
</feature>
<dbReference type="EC" id="2.1.1.-" evidence="6"/>
<keyword evidence="5 6" id="KW-0949">S-adenosyl-L-methionine</keyword>
<dbReference type="PANTHER" id="PTHR43648:SF1">
    <property type="entry name" value="ELECTRON TRANSFER FLAVOPROTEIN BETA SUBUNIT LYSINE METHYLTRANSFERASE"/>
    <property type="match status" value="1"/>
</dbReference>
<evidence type="ECO:0000256" key="5">
    <source>
        <dbReference type="ARBA" id="ARBA00022691"/>
    </source>
</evidence>
<dbReference type="RefSeq" id="WP_194561619.1">
    <property type="nucleotide sequence ID" value="NZ_JADKPV010000001.1"/>
</dbReference>
<evidence type="ECO:0000313" key="7">
    <source>
        <dbReference type="EMBL" id="MBF4500163.1"/>
    </source>
</evidence>
<feature type="binding site" evidence="6">
    <location>
        <position position="205"/>
    </location>
    <ligand>
        <name>S-adenosyl-L-methionine</name>
        <dbReference type="ChEBI" id="CHEBI:59789"/>
    </ligand>
</feature>
<sequence length="314" mass="35087">MKWAEIVVHTTHEAVDAVTNALYDFEIKGVSLVDSMELTRSRQHRFGEIYDLQASEYPTWGVLVKAYTPLNELVNDLLCQLDQRIMSFKDLGIDIGDYSVTMNEMDEEDWSETWKKYYHPVSISDRFTIVPTWEEYEKKHEDEIIIELDPGMAFGTGTHPTTRLSLQLLEKYTKEGDLVVDVGTGSGVLAIGAAQLGASKVLALDLDDVAVAAATENAKLNDTAAKIEVFEGDLLHSVKETPDIIVSNILAEIIMSFSQDAFDALRPNGLFLTSGIIGKYEEDVVKDFEAKGFRILEIKREEDWIAIAAEKGEA</sequence>